<dbReference type="Gene3D" id="2.60.120.260">
    <property type="entry name" value="Galactose-binding domain-like"/>
    <property type="match status" value="2"/>
</dbReference>
<dbReference type="EMBL" id="SMKZ01000010">
    <property type="protein sequence ID" value="TDE11456.1"/>
    <property type="molecule type" value="Genomic_DNA"/>
</dbReference>
<dbReference type="Pfam" id="PF17389">
    <property type="entry name" value="Bac_rhamnosid6H"/>
    <property type="match status" value="1"/>
</dbReference>
<evidence type="ECO:0000259" key="8">
    <source>
        <dbReference type="Pfam" id="PF17390"/>
    </source>
</evidence>
<sequence length="815" mass="90793">MGCRGAKGRGRRRAAVGRESHVQSDLRHRRAPVRLSQRDVRRLPVRDHHRASFAERAHRVARRVAPRRRRRHPQRVRGCHVTPVDQDLSPLTVGASWITSEQWRADPTGGLPVLGTTLRADTPPASAVLRVCGLGVFVASMNGRLVSDDVLEPGYTDYAKRAEYCTYDVTTLVEVGDNVLHIELGPGMYRSQRHDDRWTKILTDYGDLAACASLTLGYPGGQEVIFLSGTDWGATLGQTRSSNWTGGEDFDARVQLDTSASGVRAWPRAVVARTPTELALTPKTTPALRVREVIEPKSITPVAPRTHVVDLGVNVAGWVELDLPPQSEVTLRPAELLKGDGDIDPTTEGWGPVYHTVRTGDRPLTWHPRFCYNGLRYLEVAGLEEPLRPEEVRGLVIAAGARATGEFSCSDQMLNQIHRLVHRAVTSNMYSVFTDCPHREKLAFLEELHLVYPILQWNYDVQALLTNTMLLTREAQGPDGHLPLYVPEWDPFPDPWRGDVNWGGAIIHVPWQLHRSYDDISVLRDNYEAMTRYAEHILLARVDGLVRYGLGDWDGREARAVPLVTTSALARMLCVLSQVAETLGLDSDAARWRKVADDVVERVRDEFWTDDLSVGADTLGETVIALQCGVVPPEHVSLVVNRLEERIARQRFVVDVGEVGMAALVEVLAAHDRHETLYRVACQEELPGYGYMIRHGATSLTETWDGPTFGISQNHFMNGAIDAWFYSHVAGLQQTPTSCGFRDLVVRPRPCGDLRSATASYRTKRGTFSSAWTIEEETFRLEVEVPPGSQCAVETPDGRRRCVGSGKHAFESALR</sequence>
<dbReference type="PANTHER" id="PTHR33307:SF11">
    <property type="entry name" value="ALPHA-L-RHAMNOSIDASE"/>
    <property type="match status" value="1"/>
</dbReference>
<dbReference type="GO" id="GO:0030596">
    <property type="term" value="F:alpha-L-rhamnosidase activity"/>
    <property type="evidence" value="ECO:0007669"/>
    <property type="project" value="UniProtKB-EC"/>
</dbReference>
<comment type="caution">
    <text evidence="9">The sequence shown here is derived from an EMBL/GenBank/DDBJ whole genome shotgun (WGS) entry which is preliminary data.</text>
</comment>
<evidence type="ECO:0000259" key="7">
    <source>
        <dbReference type="Pfam" id="PF17389"/>
    </source>
</evidence>
<evidence type="ECO:0000256" key="2">
    <source>
        <dbReference type="ARBA" id="ARBA00012652"/>
    </source>
</evidence>
<keyword evidence="10" id="KW-1185">Reference proteome</keyword>
<dbReference type="InterPro" id="IPR008902">
    <property type="entry name" value="Rhamnosid_concanavalin"/>
</dbReference>
<dbReference type="GO" id="GO:0005975">
    <property type="term" value="P:carbohydrate metabolic process"/>
    <property type="evidence" value="ECO:0007669"/>
    <property type="project" value="InterPro"/>
</dbReference>
<accession>A0A4R5DCI5</accession>
<name>A0A4R5DCI5_9ACTN</name>
<dbReference type="InterPro" id="IPR035396">
    <property type="entry name" value="Bac_rhamnosid6H"/>
</dbReference>
<dbReference type="InterPro" id="IPR016007">
    <property type="entry name" value="Alpha_rhamnosid"/>
</dbReference>
<evidence type="ECO:0000256" key="1">
    <source>
        <dbReference type="ARBA" id="ARBA00001445"/>
    </source>
</evidence>
<dbReference type="InParanoid" id="A0A4R5DCI5"/>
<keyword evidence="3" id="KW-0378">Hydrolase</keyword>
<protein>
    <recommendedName>
        <fullName evidence="2">alpha-L-rhamnosidase</fullName>
        <ecNumber evidence="2">3.2.1.40</ecNumber>
    </recommendedName>
</protein>
<feature type="region of interest" description="Disordered" evidence="4">
    <location>
        <begin position="1"/>
        <end position="29"/>
    </location>
</feature>
<feature type="domain" description="Alpha-L-rhamnosidase C-terminal" evidence="8">
    <location>
        <begin position="731"/>
        <end position="808"/>
    </location>
</feature>
<dbReference type="InterPro" id="IPR012341">
    <property type="entry name" value="6hp_glycosidase-like_sf"/>
</dbReference>
<evidence type="ECO:0000313" key="10">
    <source>
        <dbReference type="Proteomes" id="UP000294739"/>
    </source>
</evidence>
<dbReference type="SUPFAM" id="SSF48208">
    <property type="entry name" value="Six-hairpin glycosidases"/>
    <property type="match status" value="1"/>
</dbReference>
<dbReference type="InterPro" id="IPR013737">
    <property type="entry name" value="Bac_rhamnosid_N"/>
</dbReference>
<feature type="compositionally biased region" description="Basic and acidic residues" evidence="4">
    <location>
        <begin position="16"/>
        <end position="26"/>
    </location>
</feature>
<dbReference type="OrthoDB" id="9761045at2"/>
<dbReference type="InterPro" id="IPR008928">
    <property type="entry name" value="6-hairpin_glycosidase_sf"/>
</dbReference>
<feature type="domain" description="Bacterial alpha-L-rhamnosidase N-terminal" evidence="6">
    <location>
        <begin position="124"/>
        <end position="290"/>
    </location>
</feature>
<feature type="compositionally biased region" description="Basic residues" evidence="4">
    <location>
        <begin position="1"/>
        <end position="15"/>
    </location>
</feature>
<dbReference type="InterPro" id="IPR035398">
    <property type="entry name" value="Bac_rhamnosid_C"/>
</dbReference>
<comment type="catalytic activity">
    <reaction evidence="1">
        <text>Hydrolysis of terminal non-reducing alpha-L-rhamnose residues in alpha-L-rhamnosides.</text>
        <dbReference type="EC" id="3.2.1.40"/>
    </reaction>
</comment>
<evidence type="ECO:0000259" key="5">
    <source>
        <dbReference type="Pfam" id="PF05592"/>
    </source>
</evidence>
<evidence type="ECO:0000259" key="6">
    <source>
        <dbReference type="Pfam" id="PF08531"/>
    </source>
</evidence>
<dbReference type="Proteomes" id="UP000294739">
    <property type="component" value="Unassembled WGS sequence"/>
</dbReference>
<evidence type="ECO:0000313" key="9">
    <source>
        <dbReference type="EMBL" id="TDE11456.1"/>
    </source>
</evidence>
<gene>
    <name evidence="9" type="ORF">E1269_09310</name>
</gene>
<evidence type="ECO:0000256" key="3">
    <source>
        <dbReference type="ARBA" id="ARBA00022801"/>
    </source>
</evidence>
<proteinExistence type="predicted"/>
<organism evidence="9 10">
    <name type="scientific">Jiangella asiatica</name>
    <dbReference type="NCBI Taxonomy" id="2530372"/>
    <lineage>
        <taxon>Bacteria</taxon>
        <taxon>Bacillati</taxon>
        <taxon>Actinomycetota</taxon>
        <taxon>Actinomycetes</taxon>
        <taxon>Jiangellales</taxon>
        <taxon>Jiangellaceae</taxon>
        <taxon>Jiangella</taxon>
    </lineage>
</organism>
<dbReference type="EC" id="3.2.1.40" evidence="2"/>
<evidence type="ECO:0000256" key="4">
    <source>
        <dbReference type="SAM" id="MobiDB-lite"/>
    </source>
</evidence>
<feature type="domain" description="Alpha-L-rhamnosidase six-hairpin glycosidase" evidence="7">
    <location>
        <begin position="403"/>
        <end position="729"/>
    </location>
</feature>
<dbReference type="PANTHER" id="PTHR33307">
    <property type="entry name" value="ALPHA-RHAMNOSIDASE (EUROFUNG)"/>
    <property type="match status" value="1"/>
</dbReference>
<dbReference type="Gene3D" id="2.60.420.10">
    <property type="entry name" value="Maltose phosphorylase, domain 3"/>
    <property type="match status" value="1"/>
</dbReference>
<dbReference type="Pfam" id="PF08531">
    <property type="entry name" value="Bac_rhamnosid_N"/>
    <property type="match status" value="1"/>
</dbReference>
<dbReference type="Pfam" id="PF17390">
    <property type="entry name" value="Bac_rhamnosid_C"/>
    <property type="match status" value="1"/>
</dbReference>
<reference evidence="9 10" key="1">
    <citation type="submission" date="2019-03" db="EMBL/GenBank/DDBJ databases">
        <title>Draft genome sequences of novel Actinobacteria.</title>
        <authorList>
            <person name="Sahin N."/>
            <person name="Ay H."/>
            <person name="Saygin H."/>
        </authorList>
    </citation>
    <scope>NUCLEOTIDE SEQUENCE [LARGE SCALE GENOMIC DNA]</scope>
    <source>
        <strain evidence="9 10">5K138</strain>
    </source>
</reference>
<dbReference type="AlphaFoldDB" id="A0A4R5DCI5"/>
<dbReference type="Gene3D" id="1.50.10.10">
    <property type="match status" value="1"/>
</dbReference>
<feature type="domain" description="Alpha-L-rhamnosidase concanavalin-like" evidence="5">
    <location>
        <begin position="303"/>
        <end position="397"/>
    </location>
</feature>
<dbReference type="Pfam" id="PF05592">
    <property type="entry name" value="Bac_rhamnosid"/>
    <property type="match status" value="1"/>
</dbReference>